<dbReference type="InterPro" id="IPR058893">
    <property type="entry name" value="RHH-containing"/>
</dbReference>
<organism evidence="2 3">
    <name type="scientific">Halarchaeum acidiphilum MH1-52-1</name>
    <dbReference type="NCBI Taxonomy" id="1261545"/>
    <lineage>
        <taxon>Archaea</taxon>
        <taxon>Methanobacteriati</taxon>
        <taxon>Methanobacteriota</taxon>
        <taxon>Stenosarchaea group</taxon>
        <taxon>Halobacteria</taxon>
        <taxon>Halobacteriales</taxon>
        <taxon>Halobacteriaceae</taxon>
    </lineage>
</organism>
<protein>
    <submittedName>
        <fullName evidence="2">Uncharacterized protein</fullName>
    </submittedName>
</protein>
<sequence length="112" mass="12481">MTLDDLVDDVQDANRDLKDAGFALDRESRTELAMLVAALDPEDSDELVRRAIHALFDSYVQSGKLDFNLRSEYDATYDEYLAGMSYDEMAGAGGAGGQGLPQDEEEGRRYQY</sequence>
<dbReference type="AlphaFoldDB" id="U2YCS0"/>
<dbReference type="OrthoDB" id="297731at2157"/>
<evidence type="ECO:0000313" key="2">
    <source>
        <dbReference type="EMBL" id="GAD51411.1"/>
    </source>
</evidence>
<reference evidence="2 3" key="1">
    <citation type="submission" date="2013-09" db="EMBL/GenBank/DDBJ databases">
        <title>Whole genome sequencing of Halarchaeum acidiphilum strain MH1-52-1.</title>
        <authorList>
            <person name="Shimane Y."/>
            <person name="Minegishi H."/>
            <person name="Nishi S."/>
            <person name="Echigo A."/>
            <person name="Shuto A."/>
            <person name="Konishi M."/>
            <person name="Ito T."/>
            <person name="Ohkuma M."/>
            <person name="Ohta Y."/>
            <person name="Nagano Y."/>
            <person name="Tsubouchi T."/>
            <person name="Mori K."/>
            <person name="Usui K."/>
            <person name="Kamekura M."/>
            <person name="Usami R."/>
            <person name="Takaki Y."/>
            <person name="Hatada Y."/>
        </authorList>
    </citation>
    <scope>NUCLEOTIDE SEQUENCE [LARGE SCALE GENOMIC DNA]</scope>
    <source>
        <strain evidence="2 3">JCM 16109</strain>
    </source>
</reference>
<dbReference type="RefSeq" id="WP_021779546.1">
    <property type="nucleotide sequence ID" value="NZ_BATA01000002.1"/>
</dbReference>
<dbReference type="EMBL" id="BATA01000002">
    <property type="protein sequence ID" value="GAD51411.1"/>
    <property type="molecule type" value="Genomic_DNA"/>
</dbReference>
<comment type="caution">
    <text evidence="2">The sequence shown here is derived from an EMBL/GenBank/DDBJ whole genome shotgun (WGS) entry which is preliminary data.</text>
</comment>
<dbReference type="Proteomes" id="UP000016986">
    <property type="component" value="Unassembled WGS sequence"/>
</dbReference>
<proteinExistence type="predicted"/>
<name>U2YCS0_9EURY</name>
<dbReference type="eggNOG" id="arCOG06248">
    <property type="taxonomic scope" value="Archaea"/>
</dbReference>
<feature type="region of interest" description="Disordered" evidence="1">
    <location>
        <begin position="92"/>
        <end position="112"/>
    </location>
</feature>
<evidence type="ECO:0000256" key="1">
    <source>
        <dbReference type="SAM" id="MobiDB-lite"/>
    </source>
</evidence>
<keyword evidence="3" id="KW-1185">Reference proteome</keyword>
<accession>U2YCS0</accession>
<dbReference type="Pfam" id="PF26048">
    <property type="entry name" value="RHH_11"/>
    <property type="match status" value="1"/>
</dbReference>
<evidence type="ECO:0000313" key="3">
    <source>
        <dbReference type="Proteomes" id="UP000016986"/>
    </source>
</evidence>
<gene>
    <name evidence="2" type="ORF">MBEHAL_0171</name>
</gene>